<evidence type="ECO:0000313" key="3">
    <source>
        <dbReference type="Proteomes" id="UP000256661"/>
    </source>
</evidence>
<feature type="compositionally biased region" description="Basic and acidic residues" evidence="1">
    <location>
        <begin position="236"/>
        <end position="246"/>
    </location>
</feature>
<feature type="region of interest" description="Disordered" evidence="1">
    <location>
        <begin position="88"/>
        <end position="156"/>
    </location>
</feature>
<feature type="compositionally biased region" description="Polar residues" evidence="1">
    <location>
        <begin position="105"/>
        <end position="117"/>
    </location>
</feature>
<dbReference type="EMBL" id="QTTT01000001">
    <property type="protein sequence ID" value="REE97085.1"/>
    <property type="molecule type" value="Genomic_DNA"/>
</dbReference>
<reference evidence="2 3" key="1">
    <citation type="submission" date="2018-08" db="EMBL/GenBank/DDBJ databases">
        <title>Sequencing the genomes of 1000 actinobacteria strains.</title>
        <authorList>
            <person name="Klenk H.-P."/>
        </authorList>
    </citation>
    <scope>NUCLEOTIDE SEQUENCE [LARGE SCALE GENOMIC DNA]</scope>
    <source>
        <strain evidence="2 3">DSM 43927</strain>
    </source>
</reference>
<feature type="compositionally biased region" description="Low complexity" evidence="1">
    <location>
        <begin position="143"/>
        <end position="156"/>
    </location>
</feature>
<feature type="region of interest" description="Disordered" evidence="1">
    <location>
        <begin position="43"/>
        <end position="65"/>
    </location>
</feature>
<sequence length="288" mass="30646">MPPLSRANSKIAVRTLAWHPCRPARRANLQIAIRSLAKHRRAISPAVPPSCRATSPAVRPLLPRPPPAVRPLLPRHLSCRASFQVTALGPAPRPRQLESRRRQPGQAQPRTSPTAPVSRSPYAAWPGAAVPTHPPRQIESRCARPSPAPRATSPVAPTCRSPYAAWLGPAVPLWSAGATFEVTVRGPPPCPLPDQLCRGLASPLLCHLIGLGNTEPCTTEATTGASLAARTTSDGTGRRDTTPGHHDSKRRSSSCGRLRARCPSVVCRRSGENGKLKQGRPSVSGEAA</sequence>
<keyword evidence="3" id="KW-1185">Reference proteome</keyword>
<feature type="region of interest" description="Disordered" evidence="1">
    <location>
        <begin position="222"/>
        <end position="259"/>
    </location>
</feature>
<dbReference type="AlphaFoldDB" id="A0A3D9SVS1"/>
<protein>
    <submittedName>
        <fullName evidence="2">Uncharacterized protein</fullName>
    </submittedName>
</protein>
<proteinExistence type="predicted"/>
<dbReference type="Proteomes" id="UP000256661">
    <property type="component" value="Unassembled WGS sequence"/>
</dbReference>
<comment type="caution">
    <text evidence="2">The sequence shown here is derived from an EMBL/GenBank/DDBJ whole genome shotgun (WGS) entry which is preliminary data.</text>
</comment>
<evidence type="ECO:0000313" key="2">
    <source>
        <dbReference type="EMBL" id="REE97085.1"/>
    </source>
</evidence>
<name>A0A3D9SVS1_9ACTN</name>
<gene>
    <name evidence="2" type="ORF">DFJ69_2541</name>
</gene>
<accession>A0A3D9SVS1</accession>
<organism evidence="2 3">
    <name type="scientific">Thermomonospora umbrina</name>
    <dbReference type="NCBI Taxonomy" id="111806"/>
    <lineage>
        <taxon>Bacteria</taxon>
        <taxon>Bacillati</taxon>
        <taxon>Actinomycetota</taxon>
        <taxon>Actinomycetes</taxon>
        <taxon>Streptosporangiales</taxon>
        <taxon>Thermomonosporaceae</taxon>
        <taxon>Thermomonospora</taxon>
    </lineage>
</organism>
<evidence type="ECO:0000256" key="1">
    <source>
        <dbReference type="SAM" id="MobiDB-lite"/>
    </source>
</evidence>